<comment type="caution">
    <text evidence="1">The sequence shown here is derived from an EMBL/GenBank/DDBJ whole genome shotgun (WGS) entry which is preliminary data.</text>
</comment>
<sequence>MADYWYFPRVWTSFRDVDVVYNKSGDVGVHRVTRAKSTCQVGISLQGINSGAVYITLDTSQSDVPTWGRVRQRHLILPHSI</sequence>
<reference evidence="1 2" key="1">
    <citation type="submission" date="2020-05" db="EMBL/GenBank/DDBJ databases">
        <title>Distinct polysaccharide utilization as determinants for interspecies competition between intestinal Prevotella spp.</title>
        <authorList>
            <person name="Galvez E.J.C."/>
            <person name="Iljazovic A."/>
            <person name="Strowig T."/>
        </authorList>
    </citation>
    <scope>NUCLEOTIDE SEQUENCE [LARGE SCALE GENOMIC DNA]</scope>
    <source>
        <strain evidence="1 2">PMUR</strain>
    </source>
</reference>
<dbReference type="Proteomes" id="UP000714420">
    <property type="component" value="Unassembled WGS sequence"/>
</dbReference>
<gene>
    <name evidence="1" type="ORF">HPS56_01290</name>
</gene>
<dbReference type="EMBL" id="JABKKF010000001">
    <property type="protein sequence ID" value="NPD91007.1"/>
    <property type="molecule type" value="Genomic_DNA"/>
</dbReference>
<protein>
    <submittedName>
        <fullName evidence="1">Uncharacterized protein</fullName>
    </submittedName>
</protein>
<evidence type="ECO:0000313" key="2">
    <source>
        <dbReference type="Proteomes" id="UP000714420"/>
    </source>
</evidence>
<proteinExistence type="predicted"/>
<keyword evidence="2" id="KW-1185">Reference proteome</keyword>
<accession>A0ABX2AKD8</accession>
<name>A0ABX2AKD8_9BACT</name>
<evidence type="ECO:0000313" key="1">
    <source>
        <dbReference type="EMBL" id="NPD91007.1"/>
    </source>
</evidence>
<organism evidence="1 2">
    <name type="scientific">Xylanibacter muris</name>
    <dbReference type="NCBI Taxonomy" id="2736290"/>
    <lineage>
        <taxon>Bacteria</taxon>
        <taxon>Pseudomonadati</taxon>
        <taxon>Bacteroidota</taxon>
        <taxon>Bacteroidia</taxon>
        <taxon>Bacteroidales</taxon>
        <taxon>Prevotellaceae</taxon>
        <taxon>Xylanibacter</taxon>
    </lineage>
</organism>
<dbReference type="RefSeq" id="WP_172272654.1">
    <property type="nucleotide sequence ID" value="NZ_CASGMU010000001.1"/>
</dbReference>